<dbReference type="AlphaFoldDB" id="A0A0C3C103"/>
<proteinExistence type="predicted"/>
<gene>
    <name evidence="1" type="ORF">M413DRAFT_444280</name>
</gene>
<protein>
    <submittedName>
        <fullName evidence="1">Uncharacterized protein</fullName>
    </submittedName>
</protein>
<keyword evidence="2" id="KW-1185">Reference proteome</keyword>
<accession>A0A0C3C103</accession>
<dbReference type="HOGENOM" id="CLU_3087456_0_0_1"/>
<evidence type="ECO:0000313" key="2">
    <source>
        <dbReference type="Proteomes" id="UP000053424"/>
    </source>
</evidence>
<dbReference type="Proteomes" id="UP000053424">
    <property type="component" value="Unassembled WGS sequence"/>
</dbReference>
<name>A0A0C3C103_HEBCY</name>
<dbReference type="EMBL" id="KN831777">
    <property type="protein sequence ID" value="KIM42565.1"/>
    <property type="molecule type" value="Genomic_DNA"/>
</dbReference>
<organism evidence="1 2">
    <name type="scientific">Hebeloma cylindrosporum</name>
    <dbReference type="NCBI Taxonomy" id="76867"/>
    <lineage>
        <taxon>Eukaryota</taxon>
        <taxon>Fungi</taxon>
        <taxon>Dikarya</taxon>
        <taxon>Basidiomycota</taxon>
        <taxon>Agaricomycotina</taxon>
        <taxon>Agaricomycetes</taxon>
        <taxon>Agaricomycetidae</taxon>
        <taxon>Agaricales</taxon>
        <taxon>Agaricineae</taxon>
        <taxon>Hymenogastraceae</taxon>
        <taxon>Hebeloma</taxon>
    </lineage>
</organism>
<evidence type="ECO:0000313" key="1">
    <source>
        <dbReference type="EMBL" id="KIM42565.1"/>
    </source>
</evidence>
<reference evidence="1 2" key="1">
    <citation type="submission" date="2014-04" db="EMBL/GenBank/DDBJ databases">
        <authorList>
            <consortium name="DOE Joint Genome Institute"/>
            <person name="Kuo A."/>
            <person name="Gay G."/>
            <person name="Dore J."/>
            <person name="Kohler A."/>
            <person name="Nagy L.G."/>
            <person name="Floudas D."/>
            <person name="Copeland A."/>
            <person name="Barry K.W."/>
            <person name="Cichocki N."/>
            <person name="Veneault-Fourrey C."/>
            <person name="LaButti K."/>
            <person name="Lindquist E.A."/>
            <person name="Lipzen A."/>
            <person name="Lundell T."/>
            <person name="Morin E."/>
            <person name="Murat C."/>
            <person name="Sun H."/>
            <person name="Tunlid A."/>
            <person name="Henrissat B."/>
            <person name="Grigoriev I.V."/>
            <person name="Hibbett D.S."/>
            <person name="Martin F."/>
            <person name="Nordberg H.P."/>
            <person name="Cantor M.N."/>
            <person name="Hua S.X."/>
        </authorList>
    </citation>
    <scope>NUCLEOTIDE SEQUENCE [LARGE SCALE GENOMIC DNA]</scope>
    <source>
        <strain evidence="2">h7</strain>
    </source>
</reference>
<sequence>MYMATAPQNFDLLGQLDYDHHREAPKPRMMIVKKQSYDIFQLNAKFSHVAVM</sequence>
<reference evidence="2" key="2">
    <citation type="submission" date="2015-01" db="EMBL/GenBank/DDBJ databases">
        <title>Evolutionary Origins and Diversification of the Mycorrhizal Mutualists.</title>
        <authorList>
            <consortium name="DOE Joint Genome Institute"/>
            <consortium name="Mycorrhizal Genomics Consortium"/>
            <person name="Kohler A."/>
            <person name="Kuo A."/>
            <person name="Nagy L.G."/>
            <person name="Floudas D."/>
            <person name="Copeland A."/>
            <person name="Barry K.W."/>
            <person name="Cichocki N."/>
            <person name="Veneault-Fourrey C."/>
            <person name="LaButti K."/>
            <person name="Lindquist E.A."/>
            <person name="Lipzen A."/>
            <person name="Lundell T."/>
            <person name="Morin E."/>
            <person name="Murat C."/>
            <person name="Riley R."/>
            <person name="Ohm R."/>
            <person name="Sun H."/>
            <person name="Tunlid A."/>
            <person name="Henrissat B."/>
            <person name="Grigoriev I.V."/>
            <person name="Hibbett D.S."/>
            <person name="Martin F."/>
        </authorList>
    </citation>
    <scope>NUCLEOTIDE SEQUENCE [LARGE SCALE GENOMIC DNA]</scope>
    <source>
        <strain evidence="2">h7</strain>
    </source>
</reference>